<evidence type="ECO:0000313" key="3">
    <source>
        <dbReference type="Proteomes" id="UP000756346"/>
    </source>
</evidence>
<evidence type="ECO:0000313" key="2">
    <source>
        <dbReference type="EMBL" id="KAH7027308.1"/>
    </source>
</evidence>
<gene>
    <name evidence="2" type="ORF">B0I36DRAFT_326854</name>
</gene>
<dbReference type="RefSeq" id="XP_046010107.1">
    <property type="nucleotide sequence ID" value="XM_046154392.1"/>
</dbReference>
<name>A0A9P9BN35_9PEZI</name>
<dbReference type="GeneID" id="70183938"/>
<feature type="region of interest" description="Disordered" evidence="1">
    <location>
        <begin position="67"/>
        <end position="88"/>
    </location>
</feature>
<dbReference type="EMBL" id="JAGTJQ010000007">
    <property type="protein sequence ID" value="KAH7027308.1"/>
    <property type="molecule type" value="Genomic_DNA"/>
</dbReference>
<organism evidence="2 3">
    <name type="scientific">Microdochium trichocladiopsis</name>
    <dbReference type="NCBI Taxonomy" id="1682393"/>
    <lineage>
        <taxon>Eukaryota</taxon>
        <taxon>Fungi</taxon>
        <taxon>Dikarya</taxon>
        <taxon>Ascomycota</taxon>
        <taxon>Pezizomycotina</taxon>
        <taxon>Sordariomycetes</taxon>
        <taxon>Xylariomycetidae</taxon>
        <taxon>Xylariales</taxon>
        <taxon>Microdochiaceae</taxon>
        <taxon>Microdochium</taxon>
    </lineage>
</organism>
<protein>
    <submittedName>
        <fullName evidence="2">Uncharacterized protein</fullName>
    </submittedName>
</protein>
<comment type="caution">
    <text evidence="2">The sequence shown here is derived from an EMBL/GenBank/DDBJ whole genome shotgun (WGS) entry which is preliminary data.</text>
</comment>
<dbReference type="PROSITE" id="PS51257">
    <property type="entry name" value="PROKAR_LIPOPROTEIN"/>
    <property type="match status" value="1"/>
</dbReference>
<sequence length="88" mass="9872">MQQLMRGLVANVAVAAVVVGMGGGCYRLELRRREEPQCYLRRTRRNQPTTLTSFCILQTCSEYCQRDNPAAEPPRDSGIWKRPGSSGI</sequence>
<evidence type="ECO:0000256" key="1">
    <source>
        <dbReference type="SAM" id="MobiDB-lite"/>
    </source>
</evidence>
<accession>A0A9P9BN35</accession>
<dbReference type="Proteomes" id="UP000756346">
    <property type="component" value="Unassembled WGS sequence"/>
</dbReference>
<keyword evidence="3" id="KW-1185">Reference proteome</keyword>
<proteinExistence type="predicted"/>
<reference evidence="2" key="1">
    <citation type="journal article" date="2021" name="Nat. Commun.">
        <title>Genetic determinants of endophytism in the Arabidopsis root mycobiome.</title>
        <authorList>
            <person name="Mesny F."/>
            <person name="Miyauchi S."/>
            <person name="Thiergart T."/>
            <person name="Pickel B."/>
            <person name="Atanasova L."/>
            <person name="Karlsson M."/>
            <person name="Huettel B."/>
            <person name="Barry K.W."/>
            <person name="Haridas S."/>
            <person name="Chen C."/>
            <person name="Bauer D."/>
            <person name="Andreopoulos W."/>
            <person name="Pangilinan J."/>
            <person name="LaButti K."/>
            <person name="Riley R."/>
            <person name="Lipzen A."/>
            <person name="Clum A."/>
            <person name="Drula E."/>
            <person name="Henrissat B."/>
            <person name="Kohler A."/>
            <person name="Grigoriev I.V."/>
            <person name="Martin F.M."/>
            <person name="Hacquard S."/>
        </authorList>
    </citation>
    <scope>NUCLEOTIDE SEQUENCE</scope>
    <source>
        <strain evidence="2">MPI-CAGE-CH-0230</strain>
    </source>
</reference>
<dbReference type="AlphaFoldDB" id="A0A9P9BN35"/>